<evidence type="ECO:0000256" key="1">
    <source>
        <dbReference type="SAM" id="Phobius"/>
    </source>
</evidence>
<evidence type="ECO:0000313" key="4">
    <source>
        <dbReference type="Proteomes" id="UP001081071"/>
    </source>
</evidence>
<dbReference type="SUPFAM" id="SSF50998">
    <property type="entry name" value="Quinoprotein alcohol dehydrogenase-like"/>
    <property type="match status" value="2"/>
</dbReference>
<gene>
    <name evidence="3" type="ORF">O4220_01240</name>
</gene>
<dbReference type="Gene3D" id="2.130.10.10">
    <property type="entry name" value="YVTN repeat-like/Quinoprotein amine dehydrogenase"/>
    <property type="match status" value="1"/>
</dbReference>
<sequence>MELTRNERWKLIALGSALVVGAAFIAVQIATNRSDTPVPGVEQAVVGASLDTPPKPAWTADVRTLSDNGGDVLLSMPYGLGHYYGYGGFLSGDDVMIGATGYPLPSADPSSGAEVGAVTLIGVNPDTGAPLWKTPIGRVSQCAPELESVLLACWGDRRVVSIDTSDGALVADVGTDFDVNGARIVDETVFVSGDLDGTPVLTKGSPTAIESDFRRTFERSADFSSVYVMPDLRSVMLMYRGDGTPQYVYRVFDLDSGSERFTFEGDSLQGVGNGLFLSSIGSESGTVGTQNLLAADGSVVGAIPRPSYGASMYPSAPTGPLPMFLGDGAYDPDTGEELWRNPAMVRSEFSGTQSAMVAVVGRVVIVADPEAKTLTGLDIDDGTESWVTPWEDAYWVRGGLTDGKNFVFGDYQGTHSIDADTGEIGWTIPQPEGVDPARVVVSTAAGHMTRSWDNQFTVYR</sequence>
<evidence type="ECO:0000313" key="3">
    <source>
        <dbReference type="EMBL" id="MCZ4517121.1"/>
    </source>
</evidence>
<keyword evidence="4" id="KW-1185">Reference proteome</keyword>
<keyword evidence="1" id="KW-1133">Transmembrane helix</keyword>
<comment type="caution">
    <text evidence="3">The sequence shown here is derived from an EMBL/GenBank/DDBJ whole genome shotgun (WGS) entry which is preliminary data.</text>
</comment>
<keyword evidence="1" id="KW-0472">Membrane</keyword>
<dbReference type="InterPro" id="IPR015943">
    <property type="entry name" value="WD40/YVTN_repeat-like_dom_sf"/>
</dbReference>
<dbReference type="Proteomes" id="UP001081071">
    <property type="component" value="Unassembled WGS sequence"/>
</dbReference>
<dbReference type="RefSeq" id="WP_269601731.1">
    <property type="nucleotide sequence ID" value="NZ_JAPWIJ010000001.1"/>
</dbReference>
<reference evidence="3" key="1">
    <citation type="submission" date="2022-12" db="EMBL/GenBank/DDBJ databases">
        <authorList>
            <person name="Krivoruchko A.V."/>
            <person name="Elkin A."/>
        </authorList>
    </citation>
    <scope>NUCLEOTIDE SEQUENCE</scope>
    <source>
        <strain evidence="3">IEGM 1391</strain>
    </source>
</reference>
<dbReference type="InterPro" id="IPR011047">
    <property type="entry name" value="Quinoprotein_ADH-like_sf"/>
</dbReference>
<dbReference type="Pfam" id="PF13360">
    <property type="entry name" value="PQQ_2"/>
    <property type="match status" value="1"/>
</dbReference>
<evidence type="ECO:0000259" key="2">
    <source>
        <dbReference type="Pfam" id="PF13360"/>
    </source>
</evidence>
<dbReference type="EMBL" id="JAPWIJ010000001">
    <property type="protein sequence ID" value="MCZ4517121.1"/>
    <property type="molecule type" value="Genomic_DNA"/>
</dbReference>
<proteinExistence type="predicted"/>
<keyword evidence="1" id="KW-0812">Transmembrane</keyword>
<dbReference type="PANTHER" id="PTHR34512">
    <property type="entry name" value="CELL SURFACE PROTEIN"/>
    <property type="match status" value="1"/>
</dbReference>
<feature type="domain" description="Pyrrolo-quinoline quinone repeat" evidence="2">
    <location>
        <begin position="329"/>
        <end position="388"/>
    </location>
</feature>
<organism evidence="3 4">
    <name type="scientific">Rhodococcus ruber</name>
    <dbReference type="NCBI Taxonomy" id="1830"/>
    <lineage>
        <taxon>Bacteria</taxon>
        <taxon>Bacillati</taxon>
        <taxon>Actinomycetota</taxon>
        <taxon>Actinomycetes</taxon>
        <taxon>Mycobacteriales</taxon>
        <taxon>Nocardiaceae</taxon>
        <taxon>Rhodococcus</taxon>
    </lineage>
</organism>
<accession>A0ABT4M862</accession>
<name>A0ABT4M862_9NOCA</name>
<dbReference type="InterPro" id="IPR002372">
    <property type="entry name" value="PQQ_rpt_dom"/>
</dbReference>
<feature type="transmembrane region" description="Helical" evidence="1">
    <location>
        <begin position="12"/>
        <end position="30"/>
    </location>
</feature>
<dbReference type="PANTHER" id="PTHR34512:SF30">
    <property type="entry name" value="OUTER MEMBRANE PROTEIN ASSEMBLY FACTOR BAMB"/>
    <property type="match status" value="1"/>
</dbReference>
<protein>
    <submittedName>
        <fullName evidence="3">PQQ-binding-like beta-propeller repeat protein</fullName>
    </submittedName>
</protein>